<accession>A0A6M0RR65</accession>
<dbReference type="RefSeq" id="WP_163701559.1">
    <property type="nucleotide sequence ID" value="NZ_QXHD01000004.1"/>
</dbReference>
<protein>
    <recommendedName>
        <fullName evidence="3">DUF2281 domain-containing protein</fullName>
    </recommendedName>
</protein>
<dbReference type="Proteomes" id="UP000481033">
    <property type="component" value="Unassembled WGS sequence"/>
</dbReference>
<sequence>MSLSIIDQVIEQLSNMPQSLQQQVLQFARMLGQVRLQGTPGHKLLKFAGSIQSDDLTLMQDAIEEGCEQVDLDEW</sequence>
<evidence type="ECO:0008006" key="3">
    <source>
        <dbReference type="Google" id="ProtNLM"/>
    </source>
</evidence>
<evidence type="ECO:0000313" key="1">
    <source>
        <dbReference type="EMBL" id="NEZ58754.1"/>
    </source>
</evidence>
<organism evidence="1 2">
    <name type="scientific">Adonisia turfae CCMR0081</name>
    <dbReference type="NCBI Taxonomy" id="2292702"/>
    <lineage>
        <taxon>Bacteria</taxon>
        <taxon>Bacillati</taxon>
        <taxon>Cyanobacteriota</taxon>
        <taxon>Adonisia</taxon>
        <taxon>Adonisia turfae</taxon>
    </lineage>
</organism>
<dbReference type="EMBL" id="QXHD01000004">
    <property type="protein sequence ID" value="NEZ58754.1"/>
    <property type="molecule type" value="Genomic_DNA"/>
</dbReference>
<comment type="caution">
    <text evidence="1">The sequence shown here is derived from an EMBL/GenBank/DDBJ whole genome shotgun (WGS) entry which is preliminary data.</text>
</comment>
<dbReference type="AlphaFoldDB" id="A0A6M0RR65"/>
<evidence type="ECO:0000313" key="2">
    <source>
        <dbReference type="Proteomes" id="UP000481033"/>
    </source>
</evidence>
<name>A0A6M0RR65_9CYAN</name>
<reference evidence="1 2" key="1">
    <citation type="journal article" date="2020" name="Microb. Ecol.">
        <title>Ecogenomics of the Marine Benthic Filamentous Cyanobacterium Adonisia.</title>
        <authorList>
            <person name="Walter J.M."/>
            <person name="Coutinho F.H."/>
            <person name="Leomil L."/>
            <person name="Hargreaves P.I."/>
            <person name="Campeao M.E."/>
            <person name="Vieira V.V."/>
            <person name="Silva B.S."/>
            <person name="Fistarol G.O."/>
            <person name="Salomon P.S."/>
            <person name="Sawabe T."/>
            <person name="Mino S."/>
            <person name="Hosokawa M."/>
            <person name="Miyashita H."/>
            <person name="Maruyama F."/>
            <person name="van Verk M.C."/>
            <person name="Dutilh B.E."/>
            <person name="Thompson C.C."/>
            <person name="Thompson F.L."/>
        </authorList>
    </citation>
    <scope>NUCLEOTIDE SEQUENCE [LARGE SCALE GENOMIC DNA]</scope>
    <source>
        <strain evidence="1 2">CCMR0081</strain>
    </source>
</reference>
<gene>
    <name evidence="1" type="ORF">DXZ20_24560</name>
</gene>
<proteinExistence type="predicted"/>
<keyword evidence="2" id="KW-1185">Reference proteome</keyword>